<proteinExistence type="predicted"/>
<organism evidence="1 2">
    <name type="scientific">Pseudomonas phage vB_Pae_LC3I3</name>
    <dbReference type="NCBI Taxonomy" id="2961988"/>
    <lineage>
        <taxon>Viruses</taxon>
        <taxon>Duplodnaviria</taxon>
        <taxon>Heunggongvirae</taxon>
        <taxon>Uroviricota</taxon>
        <taxon>Caudoviricetes</taxon>
        <taxon>Hulijingvirus</taxon>
        <taxon>Hulijingvirus LC313</taxon>
    </lineage>
</organism>
<dbReference type="RefSeq" id="YP_010773454.1">
    <property type="nucleotide sequence ID" value="NC_074663.1"/>
</dbReference>
<name>A0A976SUU8_9CAUD</name>
<dbReference type="Proteomes" id="UP001057809">
    <property type="component" value="Segment"/>
</dbReference>
<evidence type="ECO:0000313" key="1">
    <source>
        <dbReference type="EMBL" id="UVD41400.1"/>
    </source>
</evidence>
<protein>
    <submittedName>
        <fullName evidence="1">Uncharacterized protein</fullName>
    </submittedName>
</protein>
<dbReference type="GeneID" id="80397732"/>
<evidence type="ECO:0000313" key="2">
    <source>
        <dbReference type="Proteomes" id="UP001057809"/>
    </source>
</evidence>
<dbReference type="KEGG" id="vg:80397732"/>
<dbReference type="EMBL" id="ON778007">
    <property type="protein sequence ID" value="UVD41400.1"/>
    <property type="molecule type" value="Genomic_DNA"/>
</dbReference>
<reference evidence="1" key="1">
    <citation type="submission" date="2022-06" db="EMBL/GenBank/DDBJ databases">
        <authorList>
            <person name="Xuan G."/>
            <person name="Wang J."/>
            <person name="Kong J."/>
        </authorList>
    </citation>
    <scope>NUCLEOTIDE SEQUENCE</scope>
</reference>
<accession>A0A976SUU8</accession>
<keyword evidence="2" id="KW-1185">Reference proteome</keyword>
<sequence>MSYCRWSSDDFQCDVYVYESVAGGFVTHVAANRVVFKDELPALVPFEPEYVDQFLARHNQVMAIVDAADRVRIGLPHDGDSFDDADQEACADRLEYLKGLGYVVPQYAIDALREEAEEGSE</sequence>